<protein>
    <submittedName>
        <fullName evidence="2 4">Uncharacterized protein</fullName>
    </submittedName>
</protein>
<evidence type="ECO:0000256" key="1">
    <source>
        <dbReference type="SAM" id="MobiDB-lite"/>
    </source>
</evidence>
<accession>A0A183FIT2</accession>
<evidence type="ECO:0000313" key="3">
    <source>
        <dbReference type="Proteomes" id="UP000050761"/>
    </source>
</evidence>
<gene>
    <name evidence="2" type="ORF">HPBE_LOCUS6841</name>
</gene>
<dbReference type="Proteomes" id="UP000050761">
    <property type="component" value="Unassembled WGS sequence"/>
</dbReference>
<sequence length="102" mass="10721">MKTIAPGSSTRAPAMAGAAACIIIDRHGGVYGAKGDLHNNWRSDRRLQRGQGAVNNADKERSTTRTGSRSIDDVDGSGSLDDDGKHFKSLINLCNLDGHGAS</sequence>
<dbReference type="EMBL" id="UZAH01025753">
    <property type="protein sequence ID" value="VDO69934.1"/>
    <property type="molecule type" value="Genomic_DNA"/>
</dbReference>
<feature type="region of interest" description="Disordered" evidence="1">
    <location>
        <begin position="42"/>
        <end position="84"/>
    </location>
</feature>
<proteinExistence type="predicted"/>
<name>A0A183FIT2_HELPZ</name>
<organism evidence="3 4">
    <name type="scientific">Heligmosomoides polygyrus</name>
    <name type="common">Parasitic roundworm</name>
    <dbReference type="NCBI Taxonomy" id="6339"/>
    <lineage>
        <taxon>Eukaryota</taxon>
        <taxon>Metazoa</taxon>
        <taxon>Ecdysozoa</taxon>
        <taxon>Nematoda</taxon>
        <taxon>Chromadorea</taxon>
        <taxon>Rhabditida</taxon>
        <taxon>Rhabditina</taxon>
        <taxon>Rhabditomorpha</taxon>
        <taxon>Strongyloidea</taxon>
        <taxon>Heligmosomidae</taxon>
        <taxon>Heligmosomoides</taxon>
    </lineage>
</organism>
<dbReference type="WBParaSite" id="HPBE_0000684001-mRNA-1">
    <property type="protein sequence ID" value="HPBE_0000684001-mRNA-1"/>
    <property type="gene ID" value="HPBE_0000684001"/>
</dbReference>
<accession>A0A3P7YF26</accession>
<evidence type="ECO:0000313" key="4">
    <source>
        <dbReference type="WBParaSite" id="HPBE_0000684001-mRNA-1"/>
    </source>
</evidence>
<keyword evidence="3" id="KW-1185">Reference proteome</keyword>
<reference evidence="2 3" key="1">
    <citation type="submission" date="2018-11" db="EMBL/GenBank/DDBJ databases">
        <authorList>
            <consortium name="Pathogen Informatics"/>
        </authorList>
    </citation>
    <scope>NUCLEOTIDE SEQUENCE [LARGE SCALE GENOMIC DNA]</scope>
</reference>
<reference evidence="4" key="2">
    <citation type="submission" date="2019-09" db="UniProtKB">
        <authorList>
            <consortium name="WormBaseParasite"/>
        </authorList>
    </citation>
    <scope>IDENTIFICATION</scope>
</reference>
<dbReference type="AlphaFoldDB" id="A0A183FIT2"/>
<evidence type="ECO:0000313" key="2">
    <source>
        <dbReference type="EMBL" id="VDO69934.1"/>
    </source>
</evidence>